<keyword evidence="5" id="KW-0052">Apoplast</keyword>
<feature type="domain" description="Beta-galactosidase galactose-binding" evidence="15">
    <location>
        <begin position="658"/>
        <end position="744"/>
    </location>
</feature>
<dbReference type="Proteomes" id="UP000251960">
    <property type="component" value="Chromosome 4"/>
</dbReference>
<dbReference type="InterPro" id="IPR048913">
    <property type="entry name" value="BetaGal_gal-bd"/>
</dbReference>
<dbReference type="InterPro" id="IPR001944">
    <property type="entry name" value="Glycoside_Hdrlase_35"/>
</dbReference>
<dbReference type="SUPFAM" id="SSF49785">
    <property type="entry name" value="Galactose-binding domain-like"/>
    <property type="match status" value="2"/>
</dbReference>
<dbReference type="Gene3D" id="3.20.20.80">
    <property type="entry name" value="Glycosidases"/>
    <property type="match status" value="1"/>
</dbReference>
<comment type="subcellular location">
    <subcellularLocation>
        <location evidence="2">Secreted</location>
        <location evidence="2">Extracellular space</location>
        <location evidence="2">Apoplast</location>
    </subcellularLocation>
</comment>
<feature type="signal peptide" evidence="12">
    <location>
        <begin position="1"/>
        <end position="38"/>
    </location>
</feature>
<evidence type="ECO:0000256" key="12">
    <source>
        <dbReference type="SAM" id="SignalP"/>
    </source>
</evidence>
<keyword evidence="6" id="KW-0964">Secreted</keyword>
<name>A0A3L6F691_MAIZE</name>
<feature type="domain" description="Glycoside hydrolase 35 catalytic" evidence="13">
    <location>
        <begin position="46"/>
        <end position="139"/>
    </location>
</feature>
<gene>
    <name evidence="16" type="primary">Os02g0219200</name>
    <name evidence="16" type="ORF">Zm00014a_011837</name>
</gene>
<comment type="catalytic activity">
    <reaction evidence="1 10">
        <text>Hydrolysis of terminal non-reducing beta-D-galactose residues in beta-D-galactosides.</text>
        <dbReference type="EC" id="3.2.1.23"/>
    </reaction>
</comment>
<evidence type="ECO:0000256" key="9">
    <source>
        <dbReference type="ARBA" id="ARBA00023295"/>
    </source>
</evidence>
<comment type="similarity">
    <text evidence="3 11">Belongs to the glycosyl hydrolase 35 family.</text>
</comment>
<evidence type="ECO:0000259" key="14">
    <source>
        <dbReference type="Pfam" id="PF17834"/>
    </source>
</evidence>
<dbReference type="InterPro" id="IPR017853">
    <property type="entry name" value="GH"/>
</dbReference>
<dbReference type="Pfam" id="PF21467">
    <property type="entry name" value="BetaGal_gal-bd"/>
    <property type="match status" value="2"/>
</dbReference>
<feature type="domain" description="Beta-galactosidase galactose-binding" evidence="15">
    <location>
        <begin position="511"/>
        <end position="578"/>
    </location>
</feature>
<proteinExistence type="inferred from homology"/>
<dbReference type="InterPro" id="IPR041392">
    <property type="entry name" value="GHD"/>
</dbReference>
<reference evidence="16 17" key="1">
    <citation type="journal article" date="2018" name="Nat. Genet.">
        <title>Extensive intraspecific gene order and gene structural variations between Mo17 and other maize genomes.</title>
        <authorList>
            <person name="Sun S."/>
            <person name="Zhou Y."/>
            <person name="Chen J."/>
            <person name="Shi J."/>
            <person name="Zhao H."/>
            <person name="Zhao H."/>
            <person name="Song W."/>
            <person name="Zhang M."/>
            <person name="Cui Y."/>
            <person name="Dong X."/>
            <person name="Liu H."/>
            <person name="Ma X."/>
            <person name="Jiao Y."/>
            <person name="Wang B."/>
            <person name="Wei X."/>
            <person name="Stein J.C."/>
            <person name="Glaubitz J.C."/>
            <person name="Lu F."/>
            <person name="Yu G."/>
            <person name="Liang C."/>
            <person name="Fengler K."/>
            <person name="Li B."/>
            <person name="Rafalski A."/>
            <person name="Schnable P.S."/>
            <person name="Ware D.H."/>
            <person name="Buckler E.S."/>
            <person name="Lai J."/>
        </authorList>
    </citation>
    <scope>NUCLEOTIDE SEQUENCE [LARGE SCALE GENOMIC DNA]</scope>
    <source>
        <strain evidence="17">cv. Missouri 17</strain>
        <tissue evidence="16">Seedling</tissue>
    </source>
</reference>
<feature type="chain" id="PRO_5018184932" description="Beta-galactosidase" evidence="12">
    <location>
        <begin position="39"/>
        <end position="766"/>
    </location>
</feature>
<dbReference type="PRINTS" id="PR00742">
    <property type="entry name" value="GLHYDRLASE35"/>
</dbReference>
<evidence type="ECO:0000259" key="15">
    <source>
        <dbReference type="Pfam" id="PF21467"/>
    </source>
</evidence>
<dbReference type="FunFam" id="2.60.120.260:FF:000076">
    <property type="entry name" value="Beta-galactosidase"/>
    <property type="match status" value="1"/>
</dbReference>
<evidence type="ECO:0000256" key="1">
    <source>
        <dbReference type="ARBA" id="ARBA00001412"/>
    </source>
</evidence>
<dbReference type="AlphaFoldDB" id="A0A3L6F691"/>
<evidence type="ECO:0000256" key="7">
    <source>
        <dbReference type="ARBA" id="ARBA00022729"/>
    </source>
</evidence>
<evidence type="ECO:0000256" key="2">
    <source>
        <dbReference type="ARBA" id="ARBA00004271"/>
    </source>
</evidence>
<evidence type="ECO:0000256" key="10">
    <source>
        <dbReference type="RuleBase" id="RU000675"/>
    </source>
</evidence>
<dbReference type="PROSITE" id="PS01182">
    <property type="entry name" value="GLYCOSYL_HYDROL_F35"/>
    <property type="match status" value="1"/>
</dbReference>
<dbReference type="InterPro" id="IPR031330">
    <property type="entry name" value="Gly_Hdrlase_35_cat"/>
</dbReference>
<keyword evidence="8 10" id="KW-0378">Hydrolase</keyword>
<dbReference type="PANTHER" id="PTHR23421">
    <property type="entry name" value="BETA-GALACTOSIDASE RELATED"/>
    <property type="match status" value="1"/>
</dbReference>
<sequence length="766" mass="84973">MAAAPRLPVTCSGGGSSSSRILLIVFLAAALLASAANAAVSYDHRSLVINGRRRILISGSIHYPRSAPEMWPGLIQKAKDGGLDVVQTYVFWNGHEPAQGQYYFADRYDLVRFVKLVRQAGLYVHLRVGPYVCAEWNFGYRPPPTTHHQHNTLADSENRSPRLYLFFFSGFPVWLKYVPGIRFRTDNGPFKAAMQKFVEKIVSMMKSEGLFEWQGGPIIMAQVENEFGPMESVVGSGGKPYAHWAAQMAVGTNAGVPWVMCKQDDAPDPVINTCNGFYCDYFTPNNKYKPTMWTEAWTGWFTKFGGAAPHRPVEDLAFAVARFVQKGGSFVNYYMYHGGTNFGRTAGGPFIATSYDYDAPIDEFGLLRQPKWGHLRNMHRAIKQAEPALVSGDPTIRSIGNYEKAYVFKSKNGACAAFLSNYHVKSAVRIRFDGRHYDLPAWSISILPDCKTAVFNTATVKEPTLLPKMSPVMHRFAWQSYSEDTNSLDDSAFARDGLIEQLSLTWDKSDYLWYTTHVNIGSNERFLKSGQWPQLSVYSAGHSMQVFVNGRSYGSVYGGYDNPKLTFSGYVKMWQGSNKISILSSAVGLPNNGDHFELWNVGVLGPVTLSGLNEGKRDLSHQRWIYQVGLKGESLGLHTVTGSSAVEWAGPGGGTQPLTWHKALFNAPAGSDPVALDMGSMGKGQVWVNGRHAGRYWSYRAHSRGCGRCSYAGTYREDQCTSNCGDLSQRWYHVPRSWLKPSGNLLVVLEEYGGDLAGVSLATRTT</sequence>
<evidence type="ECO:0000256" key="3">
    <source>
        <dbReference type="ARBA" id="ARBA00009809"/>
    </source>
</evidence>
<dbReference type="SUPFAM" id="SSF51445">
    <property type="entry name" value="(Trans)glycosidases"/>
    <property type="match status" value="1"/>
</dbReference>
<evidence type="ECO:0000256" key="4">
    <source>
        <dbReference type="ARBA" id="ARBA00012756"/>
    </source>
</evidence>
<feature type="domain" description="Glycoside hydrolase 35 catalytic" evidence="13">
    <location>
        <begin position="170"/>
        <end position="381"/>
    </location>
</feature>
<evidence type="ECO:0000313" key="16">
    <source>
        <dbReference type="EMBL" id="PWZ28792.1"/>
    </source>
</evidence>
<organism evidence="16 17">
    <name type="scientific">Zea mays</name>
    <name type="common">Maize</name>
    <dbReference type="NCBI Taxonomy" id="4577"/>
    <lineage>
        <taxon>Eukaryota</taxon>
        <taxon>Viridiplantae</taxon>
        <taxon>Streptophyta</taxon>
        <taxon>Embryophyta</taxon>
        <taxon>Tracheophyta</taxon>
        <taxon>Spermatophyta</taxon>
        <taxon>Magnoliopsida</taxon>
        <taxon>Liliopsida</taxon>
        <taxon>Poales</taxon>
        <taxon>Poaceae</taxon>
        <taxon>PACMAD clade</taxon>
        <taxon>Panicoideae</taxon>
        <taxon>Andropogonodae</taxon>
        <taxon>Andropogoneae</taxon>
        <taxon>Tripsacinae</taxon>
        <taxon>Zea</taxon>
    </lineage>
</organism>
<dbReference type="InterPro" id="IPR019801">
    <property type="entry name" value="Glyco_hydro_35_CS"/>
</dbReference>
<comment type="caution">
    <text evidence="16">The sequence shown here is derived from an EMBL/GenBank/DDBJ whole genome shotgun (WGS) entry which is preliminary data.</text>
</comment>
<dbReference type="FunFam" id="2.60.120.260:FF:000142">
    <property type="entry name" value="Beta-galactosidase"/>
    <property type="match status" value="1"/>
</dbReference>
<evidence type="ECO:0000256" key="11">
    <source>
        <dbReference type="RuleBase" id="RU003679"/>
    </source>
</evidence>
<keyword evidence="9 10" id="KW-0326">Glycosidase</keyword>
<keyword evidence="7 12" id="KW-0732">Signal</keyword>
<dbReference type="FunFam" id="2.60.120.260:FF:000061">
    <property type="entry name" value="Beta-galactosidase"/>
    <property type="match status" value="1"/>
</dbReference>
<dbReference type="ExpressionAtlas" id="A0A3L6F691">
    <property type="expression patterns" value="baseline and differential"/>
</dbReference>
<dbReference type="Pfam" id="PF17834">
    <property type="entry name" value="GHD"/>
    <property type="match status" value="1"/>
</dbReference>
<dbReference type="EC" id="3.2.1.23" evidence="4 10"/>
<accession>A0A3L6F691</accession>
<dbReference type="Gene3D" id="2.60.120.260">
    <property type="entry name" value="Galactose-binding domain-like"/>
    <property type="match status" value="2"/>
</dbReference>
<dbReference type="GO" id="GO:0004565">
    <property type="term" value="F:beta-galactosidase activity"/>
    <property type="evidence" value="ECO:0007669"/>
    <property type="project" value="UniProtKB-EC"/>
</dbReference>
<feature type="domain" description="Beta-galactosidase beta-sandwich" evidence="14">
    <location>
        <begin position="404"/>
        <end position="460"/>
    </location>
</feature>
<dbReference type="InterPro" id="IPR008979">
    <property type="entry name" value="Galactose-bd-like_sf"/>
</dbReference>
<evidence type="ECO:0000256" key="5">
    <source>
        <dbReference type="ARBA" id="ARBA00022523"/>
    </source>
</evidence>
<evidence type="ECO:0000259" key="13">
    <source>
        <dbReference type="Pfam" id="PF01301"/>
    </source>
</evidence>
<dbReference type="GO" id="GO:0048046">
    <property type="term" value="C:apoplast"/>
    <property type="evidence" value="ECO:0007669"/>
    <property type="project" value="UniProtKB-SubCell"/>
</dbReference>
<evidence type="ECO:0000256" key="6">
    <source>
        <dbReference type="ARBA" id="ARBA00022525"/>
    </source>
</evidence>
<dbReference type="GO" id="GO:0005975">
    <property type="term" value="P:carbohydrate metabolic process"/>
    <property type="evidence" value="ECO:0007669"/>
    <property type="project" value="InterPro"/>
</dbReference>
<dbReference type="EMBL" id="NCVQ01000005">
    <property type="protein sequence ID" value="PWZ28792.1"/>
    <property type="molecule type" value="Genomic_DNA"/>
</dbReference>
<dbReference type="Pfam" id="PF01301">
    <property type="entry name" value="Glyco_hydro_35"/>
    <property type="match status" value="2"/>
</dbReference>
<evidence type="ECO:0000313" key="17">
    <source>
        <dbReference type="Proteomes" id="UP000251960"/>
    </source>
</evidence>
<protein>
    <recommendedName>
        <fullName evidence="4 10">Beta-galactosidase</fullName>
        <ecNumber evidence="4 10">3.2.1.23</ecNumber>
    </recommendedName>
</protein>
<evidence type="ECO:0000256" key="8">
    <source>
        <dbReference type="ARBA" id="ARBA00022801"/>
    </source>
</evidence>